<dbReference type="PANTHER" id="PTHR24321:SF8">
    <property type="entry name" value="ESTRADIOL 17-BETA-DEHYDROGENASE 8-RELATED"/>
    <property type="match status" value="1"/>
</dbReference>
<reference evidence="3 4" key="1">
    <citation type="journal article" date="2013" name="Int. J. Syst. Evol. Microbiol.">
        <title>Ilumatobacter nonamiense sp. nov. and Ilumatobacter coccineum sp. nov., isolated from seashore sand.</title>
        <authorList>
            <person name="Matsumoto A."/>
            <person name="Kasai H."/>
            <person name="Matsuo Y."/>
            <person name="Shizuri Y."/>
            <person name="Ichikawa N."/>
            <person name="Fujita N."/>
            <person name="Omura S."/>
            <person name="Takahashi Y."/>
        </authorList>
    </citation>
    <scope>NUCLEOTIDE SEQUENCE [LARGE SCALE GENOMIC DNA]</scope>
    <source>
        <strain evidence="4">NBRC 103263 / KCTC 29153 / YM16-304</strain>
    </source>
</reference>
<keyword evidence="2" id="KW-0560">Oxidoreductase</keyword>
<organism evidence="3 4">
    <name type="scientific">Ilumatobacter coccineus (strain NBRC 103263 / KCTC 29153 / YM16-304)</name>
    <dbReference type="NCBI Taxonomy" id="1313172"/>
    <lineage>
        <taxon>Bacteria</taxon>
        <taxon>Bacillati</taxon>
        <taxon>Actinomycetota</taxon>
        <taxon>Acidimicrobiia</taxon>
        <taxon>Acidimicrobiales</taxon>
        <taxon>Ilumatobacteraceae</taxon>
        <taxon>Ilumatobacter</taxon>
    </lineage>
</organism>
<name>A0A6C7E7U7_ILUCY</name>
<keyword evidence="4" id="KW-1185">Reference proteome</keyword>
<dbReference type="SUPFAM" id="SSF51735">
    <property type="entry name" value="NAD(P)-binding Rossmann-fold domains"/>
    <property type="match status" value="1"/>
</dbReference>
<dbReference type="KEGG" id="aym:YM304_03540"/>
<dbReference type="OrthoDB" id="9786435at2"/>
<dbReference type="AlphaFoldDB" id="A0A6C7E7U7"/>
<dbReference type="EMBL" id="AP012057">
    <property type="protein sequence ID" value="BAN00668.1"/>
    <property type="molecule type" value="Genomic_DNA"/>
</dbReference>
<dbReference type="PANTHER" id="PTHR24321">
    <property type="entry name" value="DEHYDROGENASES, SHORT CHAIN"/>
    <property type="match status" value="1"/>
</dbReference>
<protein>
    <submittedName>
        <fullName evidence="3">Putative oxidoreductase</fullName>
    </submittedName>
</protein>
<evidence type="ECO:0000313" key="4">
    <source>
        <dbReference type="Proteomes" id="UP000011863"/>
    </source>
</evidence>
<gene>
    <name evidence="3" type="ORF">YM304_03540</name>
</gene>
<comment type="similarity">
    <text evidence="1">Belongs to the short-chain dehydrogenases/reductases (SDR) family.</text>
</comment>
<dbReference type="Pfam" id="PF13561">
    <property type="entry name" value="adh_short_C2"/>
    <property type="match status" value="1"/>
</dbReference>
<dbReference type="InterPro" id="IPR036291">
    <property type="entry name" value="NAD(P)-bd_dom_sf"/>
</dbReference>
<dbReference type="PRINTS" id="PR00081">
    <property type="entry name" value="GDHRDH"/>
</dbReference>
<dbReference type="GO" id="GO:0016491">
    <property type="term" value="F:oxidoreductase activity"/>
    <property type="evidence" value="ECO:0007669"/>
    <property type="project" value="UniProtKB-KW"/>
</dbReference>
<evidence type="ECO:0000256" key="1">
    <source>
        <dbReference type="ARBA" id="ARBA00006484"/>
    </source>
</evidence>
<dbReference type="Proteomes" id="UP000011863">
    <property type="component" value="Chromosome"/>
</dbReference>
<evidence type="ECO:0000256" key="2">
    <source>
        <dbReference type="ARBA" id="ARBA00023002"/>
    </source>
</evidence>
<dbReference type="CDD" id="cd05233">
    <property type="entry name" value="SDR_c"/>
    <property type="match status" value="1"/>
</dbReference>
<dbReference type="Gene3D" id="3.40.50.720">
    <property type="entry name" value="NAD(P)-binding Rossmann-like Domain"/>
    <property type="match status" value="1"/>
</dbReference>
<dbReference type="RefSeq" id="WP_015439916.1">
    <property type="nucleotide sequence ID" value="NC_020520.1"/>
</dbReference>
<sequence>MDLDLTDKRVLVTGGSKGIGRSMAQTLLTEGAKVAICARDADGLAAAAGELSASGEVHHRPTDMAVEGEPSALVEWAADQLGGLDIVVSNVSAMAGTDWTASVNVDLVRTDELLRAALGRMGDHEGANIVCIGSRAANTGAPRIPAYAAVKAATVSMVKSLALEVARRGIRVNVVSPGDIIFPGGTWDKAREEGGKLWESTVKQNPFRRLGTPEEVANVVAFLVSDRASFVTGANYLVDGGATTGLQI</sequence>
<dbReference type="InterPro" id="IPR002347">
    <property type="entry name" value="SDR_fam"/>
</dbReference>
<dbReference type="FunFam" id="3.40.50.720:FF:000084">
    <property type="entry name" value="Short-chain dehydrogenase reductase"/>
    <property type="match status" value="1"/>
</dbReference>
<evidence type="ECO:0000313" key="3">
    <source>
        <dbReference type="EMBL" id="BAN00668.1"/>
    </source>
</evidence>
<proteinExistence type="inferred from homology"/>
<accession>A0A6C7E7U7</accession>